<dbReference type="AlphaFoldDB" id="A0A813DTE3"/>
<organism evidence="2 3">
    <name type="scientific">Polarella glacialis</name>
    <name type="common">Dinoflagellate</name>
    <dbReference type="NCBI Taxonomy" id="89957"/>
    <lineage>
        <taxon>Eukaryota</taxon>
        <taxon>Sar</taxon>
        <taxon>Alveolata</taxon>
        <taxon>Dinophyceae</taxon>
        <taxon>Suessiales</taxon>
        <taxon>Suessiaceae</taxon>
        <taxon>Polarella</taxon>
    </lineage>
</organism>
<feature type="compositionally biased region" description="Low complexity" evidence="1">
    <location>
        <begin position="252"/>
        <end position="262"/>
    </location>
</feature>
<sequence>MQGLTGYNWYDTWCAARSRAGLDELQSGYLGMGESAVVAQPLLPVPLGDGTWSARPATSSEAAVWLRELLIARGFSAAEVANLGTHSCKATVLSWAAKRGLSLETRRALGYHVGEKDVSVLTYSRDAMGGPIRELEVLLSEIRSGTFVPDAGRSGRLPVAAPHAAVDASGEFCHRVVPSFTGRTESGNSDDLYADDAGHSLLATEEEDVCNFLLWMELPSTLANRVCLAEPEPTSLEGDATATAMSVDDTDGSLGSTSGEESLGAEDADEGVSATEFLAARSEGHRRAPTSSEIAYQHGFSGKYRWGRVGDDQTTACGKKVSDNFVRLKMMPSFAVPKCATCFGQ</sequence>
<evidence type="ECO:0000256" key="1">
    <source>
        <dbReference type="SAM" id="MobiDB-lite"/>
    </source>
</evidence>
<accession>A0A813DTE3</accession>
<dbReference type="OrthoDB" id="445811at2759"/>
<protein>
    <submittedName>
        <fullName evidence="2">Uncharacterized protein</fullName>
    </submittedName>
</protein>
<dbReference type="Proteomes" id="UP000654075">
    <property type="component" value="Unassembled WGS sequence"/>
</dbReference>
<reference evidence="2" key="1">
    <citation type="submission" date="2021-02" db="EMBL/GenBank/DDBJ databases">
        <authorList>
            <person name="Dougan E. K."/>
            <person name="Rhodes N."/>
            <person name="Thang M."/>
            <person name="Chan C."/>
        </authorList>
    </citation>
    <scope>NUCLEOTIDE SEQUENCE</scope>
</reference>
<gene>
    <name evidence="2" type="ORF">PGLA1383_LOCUS8553</name>
</gene>
<evidence type="ECO:0000313" key="2">
    <source>
        <dbReference type="EMBL" id="CAE8589823.1"/>
    </source>
</evidence>
<dbReference type="EMBL" id="CAJNNV010003898">
    <property type="protein sequence ID" value="CAE8589823.1"/>
    <property type="molecule type" value="Genomic_DNA"/>
</dbReference>
<name>A0A813DTE3_POLGL</name>
<keyword evidence="3" id="KW-1185">Reference proteome</keyword>
<feature type="region of interest" description="Disordered" evidence="1">
    <location>
        <begin position="236"/>
        <end position="270"/>
    </location>
</feature>
<evidence type="ECO:0000313" key="3">
    <source>
        <dbReference type="Proteomes" id="UP000654075"/>
    </source>
</evidence>
<comment type="caution">
    <text evidence="2">The sequence shown here is derived from an EMBL/GenBank/DDBJ whole genome shotgun (WGS) entry which is preliminary data.</text>
</comment>
<proteinExistence type="predicted"/>